<sequence>MSTCNCLMLLFFLCEVGIASLTDRSQRVAAHQMEAQYDGGIAELHQPRALIYYHEPQISIVVVEVEWSIINEEQFMKNQATELKFEGIRVQLSSKKTYDRLLASLLEENRRIAC</sequence>
<dbReference type="Proteomes" id="UP000464644">
    <property type="component" value="Chromosome"/>
</dbReference>
<dbReference type="RefSeq" id="WP_152535016.1">
    <property type="nucleotide sequence ID" value="NZ_CP047265.1"/>
</dbReference>
<name>A0ABX6HEN2_9PSED</name>
<evidence type="ECO:0000313" key="1">
    <source>
        <dbReference type="EMBL" id="QHF03891.1"/>
    </source>
</evidence>
<keyword evidence="2" id="KW-1185">Reference proteome</keyword>
<evidence type="ECO:0000313" key="2">
    <source>
        <dbReference type="Proteomes" id="UP000464644"/>
    </source>
</evidence>
<dbReference type="EMBL" id="CP047265">
    <property type="protein sequence ID" value="QHF03891.1"/>
    <property type="molecule type" value="Genomic_DNA"/>
</dbReference>
<proteinExistence type="predicted"/>
<gene>
    <name evidence="1" type="ORF">N015_16315</name>
</gene>
<reference evidence="1 2" key="1">
    <citation type="journal article" date="2014" name="Genome Announc.">
        <title>Draft Genome Sequences of a Phylogenetically Diverse Suite of Pseudomonas syringae Strains from Multiple Source Populations.</title>
        <authorList>
            <person name="Baltrus D.A."/>
            <person name="Yourstone S."/>
            <person name="Lind A."/>
            <person name="Guilbaud C."/>
            <person name="Sands D.C."/>
            <person name="Jones C.D."/>
            <person name="Morris C.E."/>
            <person name="Dangl J.L."/>
        </authorList>
    </citation>
    <scope>NUCLEOTIDE SEQUENCE [LARGE SCALE GENOMIC DNA]</scope>
    <source>
        <strain evidence="1 2">CC1524</strain>
    </source>
</reference>
<accession>A0ABX6HEN2</accession>
<organism evidence="1 2">
    <name type="scientific">Pseudomonas asturiensis</name>
    <dbReference type="NCBI Taxonomy" id="1190415"/>
    <lineage>
        <taxon>Bacteria</taxon>
        <taxon>Pseudomonadati</taxon>
        <taxon>Pseudomonadota</taxon>
        <taxon>Gammaproteobacteria</taxon>
        <taxon>Pseudomonadales</taxon>
        <taxon>Pseudomonadaceae</taxon>
        <taxon>Pseudomonas</taxon>
    </lineage>
</organism>
<protein>
    <submittedName>
        <fullName evidence="1">Uncharacterized protein</fullName>
    </submittedName>
</protein>